<keyword evidence="3" id="KW-0732">Signal</keyword>
<dbReference type="RefSeq" id="WP_115405965.1">
    <property type="nucleotide sequence ID" value="NZ_UGYV01000001.1"/>
</dbReference>
<feature type="signal peptide" evidence="3">
    <location>
        <begin position="1"/>
        <end position="22"/>
    </location>
</feature>
<evidence type="ECO:0000313" key="4">
    <source>
        <dbReference type="EMBL" id="SUI75309.1"/>
    </source>
</evidence>
<dbReference type="Proteomes" id="UP000255061">
    <property type="component" value="Unassembled WGS sequence"/>
</dbReference>
<keyword evidence="2" id="KW-0812">Transmembrane</keyword>
<dbReference type="AlphaFoldDB" id="A0A380A6D0"/>
<dbReference type="EMBL" id="UGYV01000001">
    <property type="protein sequence ID" value="SUI75309.1"/>
    <property type="molecule type" value="Genomic_DNA"/>
</dbReference>
<reference evidence="4 5" key="1">
    <citation type="submission" date="2018-06" db="EMBL/GenBank/DDBJ databases">
        <authorList>
            <consortium name="Pathogen Informatics"/>
            <person name="Doyle S."/>
        </authorList>
    </citation>
    <scope>NUCLEOTIDE SEQUENCE [LARGE SCALE GENOMIC DNA]</scope>
    <source>
        <strain evidence="4 5">NCTC10736</strain>
    </source>
</reference>
<proteinExistence type="predicted"/>
<evidence type="ECO:0008006" key="6">
    <source>
        <dbReference type="Google" id="ProtNLM"/>
    </source>
</evidence>
<name>A0A380A6D0_9GAMM</name>
<feature type="chain" id="PRO_5016837748" description="Exopolysaccharide production protein YjbE" evidence="3">
    <location>
        <begin position="23"/>
        <end position="82"/>
    </location>
</feature>
<organism evidence="4 5">
    <name type="scientific">Shewanella morhuae</name>
    <dbReference type="NCBI Taxonomy" id="365591"/>
    <lineage>
        <taxon>Bacteria</taxon>
        <taxon>Pseudomonadati</taxon>
        <taxon>Pseudomonadota</taxon>
        <taxon>Gammaproteobacteria</taxon>
        <taxon>Alteromonadales</taxon>
        <taxon>Shewanellaceae</taxon>
        <taxon>Shewanella</taxon>
    </lineage>
</organism>
<evidence type="ECO:0000256" key="1">
    <source>
        <dbReference type="SAM" id="MobiDB-lite"/>
    </source>
</evidence>
<gene>
    <name evidence="4" type="ORF">NCTC10736_01687</name>
</gene>
<keyword evidence="2" id="KW-1133">Transmembrane helix</keyword>
<sequence length="82" mass="7591">MKKTSLALIVAMTAFSSMAATAAEGNAAGTDKAEGNSTGAIVAGSVAAAAVIAGAIVISNSSDGNPITNTGTGTGSTTGSSN</sequence>
<keyword evidence="2" id="KW-0472">Membrane</keyword>
<feature type="transmembrane region" description="Helical" evidence="2">
    <location>
        <begin position="37"/>
        <end position="58"/>
    </location>
</feature>
<feature type="region of interest" description="Disordered" evidence="1">
    <location>
        <begin position="60"/>
        <end position="82"/>
    </location>
</feature>
<protein>
    <recommendedName>
        <fullName evidence="6">Exopolysaccharide production protein YjbE</fullName>
    </recommendedName>
</protein>
<evidence type="ECO:0000256" key="3">
    <source>
        <dbReference type="SAM" id="SignalP"/>
    </source>
</evidence>
<accession>A0A380A6D0</accession>
<evidence type="ECO:0000256" key="2">
    <source>
        <dbReference type="SAM" id="Phobius"/>
    </source>
</evidence>
<evidence type="ECO:0000313" key="5">
    <source>
        <dbReference type="Proteomes" id="UP000255061"/>
    </source>
</evidence>